<proteinExistence type="predicted"/>
<dbReference type="Pfam" id="PF00565">
    <property type="entry name" value="SNase"/>
    <property type="match status" value="1"/>
</dbReference>
<dbReference type="InterPro" id="IPR002071">
    <property type="entry name" value="Thermonucl_AS"/>
</dbReference>
<dbReference type="Proteomes" id="UP001596990">
    <property type="component" value="Unassembled WGS sequence"/>
</dbReference>
<evidence type="ECO:0000256" key="3">
    <source>
        <dbReference type="ARBA" id="ARBA00022801"/>
    </source>
</evidence>
<feature type="region of interest" description="Disordered" evidence="4">
    <location>
        <begin position="232"/>
        <end position="302"/>
    </location>
</feature>
<keyword evidence="1" id="KW-0540">Nuclease</keyword>
<name>A0ABW3KVA1_9BACI</name>
<dbReference type="PANTHER" id="PTHR12302">
    <property type="entry name" value="EBNA2 BINDING PROTEIN P100"/>
    <property type="match status" value="1"/>
</dbReference>
<dbReference type="PANTHER" id="PTHR12302:SF3">
    <property type="entry name" value="SERINE_THREONINE-PROTEIN KINASE 31"/>
    <property type="match status" value="1"/>
</dbReference>
<dbReference type="PROSITE" id="PS01123">
    <property type="entry name" value="TNASE_1"/>
    <property type="match status" value="1"/>
</dbReference>
<keyword evidence="3" id="KW-0378">Hydrolase</keyword>
<dbReference type="SUPFAM" id="SSF50199">
    <property type="entry name" value="Staphylococcal nuclease"/>
    <property type="match status" value="1"/>
</dbReference>
<evidence type="ECO:0000313" key="6">
    <source>
        <dbReference type="EMBL" id="MFD1017580.1"/>
    </source>
</evidence>
<dbReference type="InterPro" id="IPR035437">
    <property type="entry name" value="SNase_OB-fold_sf"/>
</dbReference>
<protein>
    <submittedName>
        <fullName evidence="6">Thermonuclease family protein</fullName>
    </submittedName>
</protein>
<feature type="compositionally biased region" description="Polar residues" evidence="4">
    <location>
        <begin position="31"/>
        <end position="49"/>
    </location>
</feature>
<dbReference type="Gene3D" id="2.40.50.90">
    <property type="match status" value="1"/>
</dbReference>
<sequence length="302" mass="32980">MFLQSMKNYSAHFLLAVALVLGLTGCGTNGEGDNSAQSEQVEQQLSETPSVDEENNSDEEPVDDEDAKNEKTTEQSSGTPSDDDKQVEKGDVDATVVNVVDGDTIDILVEGKEERVRLLLVDTPETVHPEKPVQPFGHEASTYAEEALNGEDVRVEYDGPERDHYGRLLAYIWVDGMNFNQLLIEEGLARYAYVYDPPYTHAASMKDAEKEAQQQSKGIWSIEGYVTEEGFVSEEQSAEAPSSESDDYSGELPYDPNGPDRDCGDFSSQDEAQAFYEAAGGPASDPHGLDGNDNDGIVCESL</sequence>
<dbReference type="InterPro" id="IPR016071">
    <property type="entry name" value="Staphylococal_nuclease_OB-fold"/>
</dbReference>
<keyword evidence="2" id="KW-0255">Endonuclease</keyword>
<feature type="compositionally biased region" description="Low complexity" evidence="4">
    <location>
        <begin position="233"/>
        <end position="243"/>
    </location>
</feature>
<feature type="compositionally biased region" description="Acidic residues" evidence="4">
    <location>
        <begin position="50"/>
        <end position="67"/>
    </location>
</feature>
<evidence type="ECO:0000256" key="2">
    <source>
        <dbReference type="ARBA" id="ARBA00022759"/>
    </source>
</evidence>
<evidence type="ECO:0000259" key="5">
    <source>
        <dbReference type="PROSITE" id="PS50830"/>
    </source>
</evidence>
<evidence type="ECO:0000256" key="4">
    <source>
        <dbReference type="SAM" id="MobiDB-lite"/>
    </source>
</evidence>
<dbReference type="PROSITE" id="PS50830">
    <property type="entry name" value="TNASE_3"/>
    <property type="match status" value="1"/>
</dbReference>
<dbReference type="PROSITE" id="PS51257">
    <property type="entry name" value="PROKAR_LIPOPROTEIN"/>
    <property type="match status" value="1"/>
</dbReference>
<organism evidence="6 7">
    <name type="scientific">Thalassobacillus hwangdonensis</name>
    <dbReference type="NCBI Taxonomy" id="546108"/>
    <lineage>
        <taxon>Bacteria</taxon>
        <taxon>Bacillati</taxon>
        <taxon>Bacillota</taxon>
        <taxon>Bacilli</taxon>
        <taxon>Bacillales</taxon>
        <taxon>Bacillaceae</taxon>
        <taxon>Thalassobacillus</taxon>
    </lineage>
</organism>
<feature type="domain" description="TNase-like" evidence="5">
    <location>
        <begin position="90"/>
        <end position="222"/>
    </location>
</feature>
<dbReference type="SMART" id="SM00318">
    <property type="entry name" value="SNc"/>
    <property type="match status" value="1"/>
</dbReference>
<evidence type="ECO:0000313" key="7">
    <source>
        <dbReference type="Proteomes" id="UP001596990"/>
    </source>
</evidence>
<dbReference type="CDD" id="cd00175">
    <property type="entry name" value="SNc"/>
    <property type="match status" value="1"/>
</dbReference>
<feature type="compositionally biased region" description="Basic and acidic residues" evidence="4">
    <location>
        <begin position="82"/>
        <end position="92"/>
    </location>
</feature>
<comment type="caution">
    <text evidence="6">The sequence shown here is derived from an EMBL/GenBank/DDBJ whole genome shotgun (WGS) entry which is preliminary data.</text>
</comment>
<accession>A0ABW3KVA1</accession>
<keyword evidence="7" id="KW-1185">Reference proteome</keyword>
<evidence type="ECO:0000256" key="1">
    <source>
        <dbReference type="ARBA" id="ARBA00022722"/>
    </source>
</evidence>
<dbReference type="RefSeq" id="WP_386055409.1">
    <property type="nucleotide sequence ID" value="NZ_JBHTKL010000001.1"/>
</dbReference>
<reference evidence="7" key="1">
    <citation type="journal article" date="2019" name="Int. J. Syst. Evol. Microbiol.">
        <title>The Global Catalogue of Microorganisms (GCM) 10K type strain sequencing project: providing services to taxonomists for standard genome sequencing and annotation.</title>
        <authorList>
            <consortium name="The Broad Institute Genomics Platform"/>
            <consortium name="The Broad Institute Genome Sequencing Center for Infectious Disease"/>
            <person name="Wu L."/>
            <person name="Ma J."/>
        </authorList>
    </citation>
    <scope>NUCLEOTIDE SEQUENCE [LARGE SCALE GENOMIC DNA]</scope>
    <source>
        <strain evidence="7">CCUG 56607</strain>
    </source>
</reference>
<feature type="region of interest" description="Disordered" evidence="4">
    <location>
        <begin position="29"/>
        <end position="92"/>
    </location>
</feature>
<gene>
    <name evidence="6" type="ORF">ACFQ2J_00095</name>
</gene>
<dbReference type="EMBL" id="JBHTKL010000001">
    <property type="protein sequence ID" value="MFD1017580.1"/>
    <property type="molecule type" value="Genomic_DNA"/>
</dbReference>